<accession>A0A377N5D5</accession>
<dbReference type="PANTHER" id="PTHR43790">
    <property type="entry name" value="CARBOHYDRATE TRANSPORT ATP-BINDING PROTEIN MG119-RELATED"/>
    <property type="match status" value="1"/>
</dbReference>
<keyword evidence="4 6" id="KW-0067">ATP-binding</keyword>
<dbReference type="SMART" id="SM00382">
    <property type="entry name" value="AAA"/>
    <property type="match status" value="1"/>
</dbReference>
<evidence type="ECO:0000256" key="3">
    <source>
        <dbReference type="ARBA" id="ARBA00022741"/>
    </source>
</evidence>
<sequence>MATDTMTTPDDDKDCVAAVRGGYKEYPGVIALENVDFTLKRGEIRALLGKNGAGKSTLIRLLTGSEKPDRGTVMLGGQTLSGSDAQLTRRAAELGVRAVYQELSLVDGLSVAENLYLGEWPRSGGMLDAKKMLEQARHCLGHLGVDIDPLQRVENLSPAQKQLVEIARVMKGHPQVVILDEPTSSLASNEVELVIAAVQAMAEVGIAVIYVSHRMNEIRRLASSATIMRDGKVAGNVRLAEASTEEIVALMLGHSGHRDNQVTQPQGGKPVLSVRGMNLPPQTSRHQFRPAARRSAGHCRAAGVRQNRTAQSLGGSGQFTAKAKWKSTVHGYTNRPMPACWPTDWGTRRKTAKRRASCRCSAWMKIP</sequence>
<evidence type="ECO:0000313" key="7">
    <source>
        <dbReference type="Proteomes" id="UP000254304"/>
    </source>
</evidence>
<evidence type="ECO:0000313" key="6">
    <source>
        <dbReference type="EMBL" id="STQ42761.1"/>
    </source>
</evidence>
<dbReference type="InterPro" id="IPR027417">
    <property type="entry name" value="P-loop_NTPase"/>
</dbReference>
<evidence type="ECO:0000256" key="1">
    <source>
        <dbReference type="ARBA" id="ARBA00022448"/>
    </source>
</evidence>
<reference evidence="6 7" key="1">
    <citation type="submission" date="2018-06" db="EMBL/GenBank/DDBJ databases">
        <authorList>
            <consortium name="Pathogen Informatics"/>
            <person name="Doyle S."/>
        </authorList>
    </citation>
    <scope>NUCLEOTIDE SEQUENCE [LARGE SCALE GENOMIC DNA]</scope>
    <source>
        <strain evidence="6 7">NCTC12157</strain>
    </source>
</reference>
<keyword evidence="3" id="KW-0547">Nucleotide-binding</keyword>
<keyword evidence="1" id="KW-0813">Transport</keyword>
<keyword evidence="6" id="KW-0378">Hydrolase</keyword>
<evidence type="ECO:0000259" key="5">
    <source>
        <dbReference type="PROSITE" id="PS50893"/>
    </source>
</evidence>
<keyword evidence="2" id="KW-0677">Repeat</keyword>
<dbReference type="GO" id="GO:0016887">
    <property type="term" value="F:ATP hydrolysis activity"/>
    <property type="evidence" value="ECO:0007669"/>
    <property type="project" value="InterPro"/>
</dbReference>
<organism evidence="6 7">
    <name type="scientific">Ewingella americana</name>
    <dbReference type="NCBI Taxonomy" id="41202"/>
    <lineage>
        <taxon>Bacteria</taxon>
        <taxon>Pseudomonadati</taxon>
        <taxon>Pseudomonadota</taxon>
        <taxon>Gammaproteobacteria</taxon>
        <taxon>Enterobacterales</taxon>
        <taxon>Yersiniaceae</taxon>
        <taxon>Ewingella</taxon>
    </lineage>
</organism>
<protein>
    <submittedName>
        <fullName evidence="6">Galactose/methyl galactoside import ATP-binding protein MglA</fullName>
        <ecNumber evidence="6">3.6.3.17</ecNumber>
    </submittedName>
</protein>
<dbReference type="InterPro" id="IPR003439">
    <property type="entry name" value="ABC_transporter-like_ATP-bd"/>
</dbReference>
<dbReference type="Pfam" id="PF00005">
    <property type="entry name" value="ABC_tran"/>
    <property type="match status" value="1"/>
</dbReference>
<proteinExistence type="predicted"/>
<dbReference type="SUPFAM" id="SSF52540">
    <property type="entry name" value="P-loop containing nucleoside triphosphate hydrolases"/>
    <property type="match status" value="1"/>
</dbReference>
<dbReference type="PROSITE" id="PS50893">
    <property type="entry name" value="ABC_TRANSPORTER_2"/>
    <property type="match status" value="1"/>
</dbReference>
<dbReference type="GO" id="GO:0005524">
    <property type="term" value="F:ATP binding"/>
    <property type="evidence" value="ECO:0007669"/>
    <property type="project" value="UniProtKB-KW"/>
</dbReference>
<dbReference type="CDD" id="cd03216">
    <property type="entry name" value="ABC_Carb_Monos_I"/>
    <property type="match status" value="1"/>
</dbReference>
<dbReference type="Proteomes" id="UP000254304">
    <property type="component" value="Unassembled WGS sequence"/>
</dbReference>
<dbReference type="AlphaFoldDB" id="A0A377N5D5"/>
<dbReference type="EMBL" id="UGGO01000001">
    <property type="protein sequence ID" value="STQ42761.1"/>
    <property type="molecule type" value="Genomic_DNA"/>
</dbReference>
<dbReference type="Gene3D" id="3.40.50.300">
    <property type="entry name" value="P-loop containing nucleotide triphosphate hydrolases"/>
    <property type="match status" value="1"/>
</dbReference>
<dbReference type="EC" id="3.6.3.17" evidence="6"/>
<evidence type="ECO:0000256" key="2">
    <source>
        <dbReference type="ARBA" id="ARBA00022737"/>
    </source>
</evidence>
<name>A0A377N5D5_9GAMM</name>
<dbReference type="PANTHER" id="PTHR43790:SF9">
    <property type="entry name" value="GALACTOFURANOSE TRANSPORTER ATP-BINDING PROTEIN YTFR"/>
    <property type="match status" value="1"/>
</dbReference>
<dbReference type="InterPro" id="IPR003593">
    <property type="entry name" value="AAA+_ATPase"/>
</dbReference>
<gene>
    <name evidence="6" type="primary">mglA_2</name>
    <name evidence="6" type="ORF">NCTC12157_00427</name>
</gene>
<feature type="domain" description="ABC transporter" evidence="5">
    <location>
        <begin position="17"/>
        <end position="255"/>
    </location>
</feature>
<dbReference type="InterPro" id="IPR050107">
    <property type="entry name" value="ABC_carbohydrate_import_ATPase"/>
</dbReference>
<evidence type="ECO:0000256" key="4">
    <source>
        <dbReference type="ARBA" id="ARBA00022840"/>
    </source>
</evidence>